<dbReference type="GO" id="GO:0003677">
    <property type="term" value="F:DNA binding"/>
    <property type="evidence" value="ECO:0007669"/>
    <property type="project" value="UniProtKB-KW"/>
</dbReference>
<dbReference type="InterPro" id="IPR036390">
    <property type="entry name" value="WH_DNA-bd_sf"/>
</dbReference>
<evidence type="ECO:0000256" key="1">
    <source>
        <dbReference type="ARBA" id="ARBA00023015"/>
    </source>
</evidence>
<dbReference type="InterPro" id="IPR050397">
    <property type="entry name" value="Env_Response_Regulators"/>
</dbReference>
<dbReference type="KEGG" id="dsc:ABOD76_19715"/>
<dbReference type="CDD" id="cd00038">
    <property type="entry name" value="CAP_ED"/>
    <property type="match status" value="1"/>
</dbReference>
<dbReference type="EMBL" id="CP158299">
    <property type="protein sequence ID" value="XBV85624.1"/>
    <property type="molecule type" value="Genomic_DNA"/>
</dbReference>
<reference evidence="5" key="1">
    <citation type="submission" date="2024-06" db="EMBL/GenBank/DDBJ databases">
        <title>Draft Genome Sequence of Deinococcus sonorensis Type Strain KR-87, a Biofilm Producing Representative of the Genus Deinococcus.</title>
        <authorList>
            <person name="Boren L.S."/>
            <person name="Grosso R.A."/>
            <person name="Hugenberg-Cox A.N."/>
            <person name="Hill J.T.E."/>
            <person name="Albert C.M."/>
            <person name="Tuohy J.M."/>
        </authorList>
    </citation>
    <scope>NUCLEOTIDE SEQUENCE</scope>
    <source>
        <strain evidence="5">KR-87</strain>
    </source>
</reference>
<dbReference type="Gene3D" id="2.60.120.10">
    <property type="entry name" value="Jelly Rolls"/>
    <property type="match status" value="1"/>
</dbReference>
<protein>
    <submittedName>
        <fullName evidence="5">Crp/Fnr family transcriptional regulator</fullName>
    </submittedName>
</protein>
<sequence>MVPSSDALLAALRQSPLFRDVPEAAHTALLEASQRQYMPDEVLIQQDAPGEALLILLSGVARISRESLGGRERVLGYVYSPAVLGETALLGSQERSATVVATEPVSALVLFRDQFERVVARHPRVLWNLARLLANSVTQQNDELIALGVSTEANIAQAFLQLYRQRLTAGTPQPERLPMTMHDLTQRVSSSRETANRLVRKLSKQQLIRTLPDHSGIELLDVEALEHLLFDLADD</sequence>
<dbReference type="InterPro" id="IPR018490">
    <property type="entry name" value="cNMP-bd_dom_sf"/>
</dbReference>
<dbReference type="GO" id="GO:0003700">
    <property type="term" value="F:DNA-binding transcription factor activity"/>
    <property type="evidence" value="ECO:0007669"/>
    <property type="project" value="TreeGrafter"/>
</dbReference>
<feature type="domain" description="Cyclic nucleotide-binding" evidence="4">
    <location>
        <begin position="35"/>
        <end position="119"/>
    </location>
</feature>
<evidence type="ECO:0000313" key="5">
    <source>
        <dbReference type="EMBL" id="XBV85624.1"/>
    </source>
</evidence>
<dbReference type="GO" id="GO:0005829">
    <property type="term" value="C:cytosol"/>
    <property type="evidence" value="ECO:0007669"/>
    <property type="project" value="TreeGrafter"/>
</dbReference>
<dbReference type="InterPro" id="IPR000595">
    <property type="entry name" value="cNMP-bd_dom"/>
</dbReference>
<dbReference type="InterPro" id="IPR012318">
    <property type="entry name" value="HTH_CRP"/>
</dbReference>
<organism evidence="5">
    <name type="scientific">Deinococcus sonorensis KR-87</name>
    <dbReference type="NCBI Taxonomy" id="694439"/>
    <lineage>
        <taxon>Bacteria</taxon>
        <taxon>Thermotogati</taxon>
        <taxon>Deinococcota</taxon>
        <taxon>Deinococci</taxon>
        <taxon>Deinococcales</taxon>
        <taxon>Deinococcaceae</taxon>
        <taxon>Deinococcus</taxon>
    </lineage>
</organism>
<name>A0AAU7UAW9_9DEIO</name>
<evidence type="ECO:0000259" key="4">
    <source>
        <dbReference type="PROSITE" id="PS50042"/>
    </source>
</evidence>
<proteinExistence type="predicted"/>
<accession>A0AAU7UAW9</accession>
<dbReference type="Pfam" id="PF13545">
    <property type="entry name" value="HTH_Crp_2"/>
    <property type="match status" value="1"/>
</dbReference>
<dbReference type="AlphaFoldDB" id="A0AAU7UAW9"/>
<keyword evidence="1" id="KW-0805">Transcription regulation</keyword>
<keyword evidence="3" id="KW-0804">Transcription</keyword>
<dbReference type="PROSITE" id="PS00889">
    <property type="entry name" value="CNMP_BINDING_2"/>
    <property type="match status" value="1"/>
</dbReference>
<dbReference type="Pfam" id="PF00027">
    <property type="entry name" value="cNMP_binding"/>
    <property type="match status" value="1"/>
</dbReference>
<dbReference type="Gene3D" id="1.10.10.10">
    <property type="entry name" value="Winged helix-like DNA-binding domain superfamily/Winged helix DNA-binding domain"/>
    <property type="match status" value="1"/>
</dbReference>
<dbReference type="RefSeq" id="WP_350243664.1">
    <property type="nucleotide sequence ID" value="NZ_CP158299.1"/>
</dbReference>
<dbReference type="SMART" id="SM00100">
    <property type="entry name" value="cNMP"/>
    <property type="match status" value="1"/>
</dbReference>
<dbReference type="SUPFAM" id="SSF51206">
    <property type="entry name" value="cAMP-binding domain-like"/>
    <property type="match status" value="1"/>
</dbReference>
<dbReference type="PANTHER" id="PTHR24567:SF68">
    <property type="entry name" value="DNA-BINDING TRANSCRIPTIONAL DUAL REGULATOR CRP"/>
    <property type="match status" value="1"/>
</dbReference>
<dbReference type="InterPro" id="IPR018488">
    <property type="entry name" value="cNMP-bd_CS"/>
</dbReference>
<keyword evidence="2" id="KW-0238">DNA-binding</keyword>
<dbReference type="PROSITE" id="PS50042">
    <property type="entry name" value="CNMP_BINDING_3"/>
    <property type="match status" value="1"/>
</dbReference>
<gene>
    <name evidence="5" type="ORF">ABOD76_19715</name>
</gene>
<dbReference type="SUPFAM" id="SSF46785">
    <property type="entry name" value="Winged helix' DNA-binding domain"/>
    <property type="match status" value="1"/>
</dbReference>
<dbReference type="PANTHER" id="PTHR24567">
    <property type="entry name" value="CRP FAMILY TRANSCRIPTIONAL REGULATORY PROTEIN"/>
    <property type="match status" value="1"/>
</dbReference>
<dbReference type="InterPro" id="IPR036388">
    <property type="entry name" value="WH-like_DNA-bd_sf"/>
</dbReference>
<dbReference type="InterPro" id="IPR014710">
    <property type="entry name" value="RmlC-like_jellyroll"/>
</dbReference>
<evidence type="ECO:0000256" key="3">
    <source>
        <dbReference type="ARBA" id="ARBA00023163"/>
    </source>
</evidence>
<evidence type="ECO:0000256" key="2">
    <source>
        <dbReference type="ARBA" id="ARBA00023125"/>
    </source>
</evidence>